<gene>
    <name evidence="1" type="ORF">LBBP_00691</name>
</gene>
<evidence type="ECO:0000313" key="1">
    <source>
        <dbReference type="EMBL" id="ALO25027.1"/>
    </source>
</evidence>
<proteinExistence type="predicted"/>
<dbReference type="EMBL" id="CP012029">
    <property type="protein sequence ID" value="ALO25027.1"/>
    <property type="molecule type" value="Genomic_DNA"/>
</dbReference>
<name>A0A0S2IP46_LEPBO</name>
<dbReference type="AlphaFoldDB" id="A0A0S2IP46"/>
<accession>A0A0S2IP46</accession>
<evidence type="ECO:0000313" key="2">
    <source>
        <dbReference type="Proteomes" id="UP000058857"/>
    </source>
</evidence>
<protein>
    <submittedName>
        <fullName evidence="1">Uncharacterized protein</fullName>
    </submittedName>
</protein>
<organism evidence="1">
    <name type="scientific">Leptospira borgpetersenii serovar Ballum</name>
    <dbReference type="NCBI Taxonomy" id="280505"/>
    <lineage>
        <taxon>Bacteria</taxon>
        <taxon>Pseudomonadati</taxon>
        <taxon>Spirochaetota</taxon>
        <taxon>Spirochaetia</taxon>
        <taxon>Leptospirales</taxon>
        <taxon>Leptospiraceae</taxon>
        <taxon>Leptospira</taxon>
    </lineage>
</organism>
<sequence length="38" mass="4713">MRIRSLHKKFFLFSPTPGKIKQREKENVKRIRFRKVVL</sequence>
<reference evidence="1 2" key="1">
    <citation type="journal article" date="2015" name="PLoS Negl. Trop. Dis.">
        <title>Distribution of Plasmids in Distinct Leptospira Pathogenic Species.</title>
        <authorList>
            <person name="Wang Y."/>
            <person name="Zhuang X."/>
            <person name="Zhong Y."/>
            <person name="Zhang C."/>
            <person name="Zhang Y."/>
            <person name="Zeng L."/>
            <person name="Zhu Y."/>
            <person name="He P."/>
            <person name="Dong K."/>
            <person name="Pal U."/>
            <person name="Guo X."/>
            <person name="Qin J."/>
        </authorList>
    </citation>
    <scope>NUCLEOTIDE SEQUENCE [LARGE SCALE GENOMIC DNA]</scope>
    <source>
        <strain evidence="1 2">56604</strain>
    </source>
</reference>
<dbReference type="Proteomes" id="UP000058857">
    <property type="component" value="Chromosome 1"/>
</dbReference>